<protein>
    <recommendedName>
        <fullName evidence="5">Late embryogenesis abundant protein LEA-2 subgroup domain-containing protein</fullName>
    </recommendedName>
</protein>
<feature type="compositionally biased region" description="Polar residues" evidence="1">
    <location>
        <begin position="1"/>
        <end position="12"/>
    </location>
</feature>
<dbReference type="EMBL" id="JANBQB010000979">
    <property type="protein sequence ID" value="KAJ1972734.1"/>
    <property type="molecule type" value="Genomic_DNA"/>
</dbReference>
<dbReference type="AlphaFoldDB" id="A0A9W8AZ43"/>
<evidence type="ECO:0000256" key="2">
    <source>
        <dbReference type="SAM" id="Phobius"/>
    </source>
</evidence>
<organism evidence="3 4">
    <name type="scientific">Dimargaris verticillata</name>
    <dbReference type="NCBI Taxonomy" id="2761393"/>
    <lineage>
        <taxon>Eukaryota</taxon>
        <taxon>Fungi</taxon>
        <taxon>Fungi incertae sedis</taxon>
        <taxon>Zoopagomycota</taxon>
        <taxon>Kickxellomycotina</taxon>
        <taxon>Dimargaritomycetes</taxon>
        <taxon>Dimargaritales</taxon>
        <taxon>Dimargaritaceae</taxon>
        <taxon>Dimargaris</taxon>
    </lineage>
</organism>
<dbReference type="OrthoDB" id="5582002at2759"/>
<evidence type="ECO:0008006" key="5">
    <source>
        <dbReference type="Google" id="ProtNLM"/>
    </source>
</evidence>
<feature type="compositionally biased region" description="Basic and acidic residues" evidence="1">
    <location>
        <begin position="13"/>
        <end position="31"/>
    </location>
</feature>
<reference evidence="3" key="1">
    <citation type="submission" date="2022-07" db="EMBL/GenBank/DDBJ databases">
        <title>Phylogenomic reconstructions and comparative analyses of Kickxellomycotina fungi.</title>
        <authorList>
            <person name="Reynolds N.K."/>
            <person name="Stajich J.E."/>
            <person name="Barry K."/>
            <person name="Grigoriev I.V."/>
            <person name="Crous P."/>
            <person name="Smith M.E."/>
        </authorList>
    </citation>
    <scope>NUCLEOTIDE SEQUENCE</scope>
    <source>
        <strain evidence="3">RSA 567</strain>
    </source>
</reference>
<comment type="caution">
    <text evidence="3">The sequence shown here is derived from an EMBL/GenBank/DDBJ whole genome shotgun (WGS) entry which is preliminary data.</text>
</comment>
<evidence type="ECO:0000313" key="3">
    <source>
        <dbReference type="EMBL" id="KAJ1972734.1"/>
    </source>
</evidence>
<feature type="region of interest" description="Disordered" evidence="1">
    <location>
        <begin position="1"/>
        <end position="47"/>
    </location>
</feature>
<keyword evidence="2" id="KW-0812">Transmembrane</keyword>
<name>A0A9W8AZ43_9FUNG</name>
<feature type="transmembrane region" description="Helical" evidence="2">
    <location>
        <begin position="63"/>
        <end position="82"/>
    </location>
</feature>
<gene>
    <name evidence="3" type="ORF">H4R34_005307</name>
</gene>
<keyword evidence="2" id="KW-0472">Membrane</keyword>
<evidence type="ECO:0000256" key="1">
    <source>
        <dbReference type="SAM" id="MobiDB-lite"/>
    </source>
</evidence>
<evidence type="ECO:0000313" key="4">
    <source>
        <dbReference type="Proteomes" id="UP001151582"/>
    </source>
</evidence>
<proteinExistence type="predicted"/>
<sequence>MPPGTHTDSMADNDSKFEHDGGSESPLKEAGADGQDPVPPPPANKPAKKTGLRRLMCCAPRKCVFWVFGLLLVLFLILFFSIPREPTVGVARINVIKDPVVTYNREDKDFGLDVRTNVTMRVKNNSFYPMTISSIKQKGYDSETFQYIGNGTVKSFTVGALTESYFNGTFTLSYHSSNQSSTVLNSLYSKCTPSALNDGHGGPKTGNIYLNIISEITMDSVKWLGMSPKSSSGVIIECPPE</sequence>
<keyword evidence="2" id="KW-1133">Transmembrane helix</keyword>
<accession>A0A9W8AZ43</accession>
<dbReference type="Proteomes" id="UP001151582">
    <property type="component" value="Unassembled WGS sequence"/>
</dbReference>
<keyword evidence="4" id="KW-1185">Reference proteome</keyword>